<proteinExistence type="inferred from homology"/>
<evidence type="ECO:0000313" key="14">
    <source>
        <dbReference type="Proteomes" id="UP001158598"/>
    </source>
</evidence>
<dbReference type="InterPro" id="IPR008909">
    <property type="entry name" value="DALR_anticod-bd"/>
</dbReference>
<accession>A0AA35V5P9</accession>
<dbReference type="GO" id="GO:0005829">
    <property type="term" value="C:cytosol"/>
    <property type="evidence" value="ECO:0007669"/>
    <property type="project" value="TreeGrafter"/>
</dbReference>
<dbReference type="PROSITE" id="PS50861">
    <property type="entry name" value="AA_TRNA_LIGASE_II_GLYAB"/>
    <property type="match status" value="1"/>
</dbReference>
<keyword evidence="9 11" id="KW-0030">Aminoacyl-tRNA synthetase</keyword>
<dbReference type="GO" id="GO:0004814">
    <property type="term" value="F:arginine-tRNA ligase activity"/>
    <property type="evidence" value="ECO:0007669"/>
    <property type="project" value="InterPro"/>
</dbReference>
<evidence type="ECO:0000256" key="9">
    <source>
        <dbReference type="ARBA" id="ARBA00023146"/>
    </source>
</evidence>
<evidence type="ECO:0000256" key="7">
    <source>
        <dbReference type="ARBA" id="ARBA00022840"/>
    </source>
</evidence>
<comment type="similarity">
    <text evidence="2 11">Belongs to the class-II aminoacyl-tRNA synthetase family.</text>
</comment>
<protein>
    <recommendedName>
        <fullName evidence="11">Glycine--tRNA ligase beta subunit</fullName>
        <ecNumber evidence="11">6.1.1.14</ecNumber>
    </recommendedName>
    <alternativeName>
        <fullName evidence="11">Glycyl-tRNA synthetase beta subunit</fullName>
        <shortName evidence="11">GlyRS</shortName>
    </alternativeName>
</protein>
<evidence type="ECO:0000256" key="11">
    <source>
        <dbReference type="HAMAP-Rule" id="MF_00255"/>
    </source>
</evidence>
<dbReference type="GO" id="GO:0006426">
    <property type="term" value="P:glycyl-tRNA aminoacylation"/>
    <property type="evidence" value="ECO:0007669"/>
    <property type="project" value="UniProtKB-UniRule"/>
</dbReference>
<comment type="catalytic activity">
    <reaction evidence="10 11">
        <text>tRNA(Gly) + glycine + ATP = glycyl-tRNA(Gly) + AMP + diphosphate</text>
        <dbReference type="Rhea" id="RHEA:16013"/>
        <dbReference type="Rhea" id="RHEA-COMP:9664"/>
        <dbReference type="Rhea" id="RHEA-COMP:9683"/>
        <dbReference type="ChEBI" id="CHEBI:30616"/>
        <dbReference type="ChEBI" id="CHEBI:33019"/>
        <dbReference type="ChEBI" id="CHEBI:57305"/>
        <dbReference type="ChEBI" id="CHEBI:78442"/>
        <dbReference type="ChEBI" id="CHEBI:78522"/>
        <dbReference type="ChEBI" id="CHEBI:456215"/>
        <dbReference type="EC" id="6.1.1.14"/>
    </reaction>
</comment>
<dbReference type="RefSeq" id="WP_017366346.1">
    <property type="nucleotide sequence ID" value="NZ_OX458332.1"/>
</dbReference>
<comment type="subunit">
    <text evidence="3 11">Tetramer of two alpha and two beta subunits.</text>
</comment>
<dbReference type="InterPro" id="IPR006194">
    <property type="entry name" value="Gly-tRNA-synth_heterodimer"/>
</dbReference>
<keyword evidence="4 11" id="KW-0963">Cytoplasm</keyword>
<dbReference type="EMBL" id="OX458332">
    <property type="protein sequence ID" value="CAI8854168.1"/>
    <property type="molecule type" value="Genomic_DNA"/>
</dbReference>
<dbReference type="GO" id="GO:0005524">
    <property type="term" value="F:ATP binding"/>
    <property type="evidence" value="ECO:0007669"/>
    <property type="project" value="UniProtKB-UniRule"/>
</dbReference>
<dbReference type="GO" id="GO:0006420">
    <property type="term" value="P:arginyl-tRNA aminoacylation"/>
    <property type="evidence" value="ECO:0007669"/>
    <property type="project" value="InterPro"/>
</dbReference>
<dbReference type="InterPro" id="IPR015944">
    <property type="entry name" value="Gly-tRNA-synth_bsu"/>
</dbReference>
<keyword evidence="8 11" id="KW-0648">Protein biosynthesis</keyword>
<evidence type="ECO:0000256" key="2">
    <source>
        <dbReference type="ARBA" id="ARBA00008226"/>
    </source>
</evidence>
<dbReference type="NCBIfam" id="TIGR00211">
    <property type="entry name" value="glyS"/>
    <property type="match status" value="1"/>
</dbReference>
<dbReference type="Pfam" id="PF02092">
    <property type="entry name" value="tRNA_synt_2f"/>
    <property type="match status" value="1"/>
</dbReference>
<dbReference type="SUPFAM" id="SSF109604">
    <property type="entry name" value="HD-domain/PDEase-like"/>
    <property type="match status" value="1"/>
</dbReference>
<evidence type="ECO:0000256" key="8">
    <source>
        <dbReference type="ARBA" id="ARBA00022917"/>
    </source>
</evidence>
<keyword evidence="6 11" id="KW-0547">Nucleotide-binding</keyword>
<evidence type="ECO:0000256" key="3">
    <source>
        <dbReference type="ARBA" id="ARBA00011209"/>
    </source>
</evidence>
<name>A0AA35V5P9_METCP</name>
<dbReference type="PANTHER" id="PTHR30075">
    <property type="entry name" value="GLYCYL-TRNA SYNTHETASE"/>
    <property type="match status" value="1"/>
</dbReference>
<dbReference type="Pfam" id="PF05746">
    <property type="entry name" value="DALR_1"/>
    <property type="match status" value="1"/>
</dbReference>
<dbReference type="Proteomes" id="UP001158598">
    <property type="component" value="Chromosome"/>
</dbReference>
<comment type="subcellular location">
    <subcellularLocation>
        <location evidence="1 11">Cytoplasm</location>
    </subcellularLocation>
</comment>
<evidence type="ECO:0000256" key="4">
    <source>
        <dbReference type="ARBA" id="ARBA00022490"/>
    </source>
</evidence>
<feature type="domain" description="DALR anticodon binding" evidence="12">
    <location>
        <begin position="582"/>
        <end position="680"/>
    </location>
</feature>
<dbReference type="HAMAP" id="MF_00255">
    <property type="entry name" value="Gly_tRNA_synth_beta"/>
    <property type="match status" value="1"/>
</dbReference>
<dbReference type="GO" id="GO:0004820">
    <property type="term" value="F:glycine-tRNA ligase activity"/>
    <property type="evidence" value="ECO:0007669"/>
    <property type="project" value="UniProtKB-UniRule"/>
</dbReference>
<dbReference type="PANTHER" id="PTHR30075:SF2">
    <property type="entry name" value="GLYCINE--TRNA LIGASE, CHLOROPLASTIC_MITOCHONDRIAL 2"/>
    <property type="match status" value="1"/>
</dbReference>
<organism evidence="13 14">
    <name type="scientific">Methylococcus capsulatus</name>
    <dbReference type="NCBI Taxonomy" id="414"/>
    <lineage>
        <taxon>Bacteria</taxon>
        <taxon>Pseudomonadati</taxon>
        <taxon>Pseudomonadota</taxon>
        <taxon>Gammaproteobacteria</taxon>
        <taxon>Methylococcales</taxon>
        <taxon>Methylococcaceae</taxon>
        <taxon>Methylococcus</taxon>
    </lineage>
</organism>
<evidence type="ECO:0000313" key="13">
    <source>
        <dbReference type="EMBL" id="CAI8854168.1"/>
    </source>
</evidence>
<gene>
    <name evidence="11 13" type="primary">glyS</name>
    <name evidence="13" type="ORF">MCNOR_2559</name>
</gene>
<sequence>MAETRDLLFELGTEELPPKSLLKLSEALKDHVAAGLEKAGLSYAGIEAYATPRRLALLVRRLAAAQPDQTIERRGPALNAAYDAQGAPTKATVGFARSCGVTTDQLITLKTEKGEWVGVVQEIRGRSTEALIPDIIRQALTALPIAKRMRWGSGLAEFVRPVQWVVLLYGGTVVECEILGVASGRTTRGHRCHAPDPIEITNPTEYAGLLTTRGHVLPDFGERRACIERLAVETAATVNGKPLIDPNLLDEITALVEWPVPVLGGFEARYLSLPPEVLITTMQDNQKYFPVVDAEGGLLPHFITFSNIDSRRPEFVREGNERVVRPRLADAEFFWNQDRKRTLEERVEELGQVTFQNKLGSVLDKTRRVQQLAVFIAESLNVDPSFVERAALLAKADLLTHMVGEFTELQGLMGRYYALAEGEPYEVALAIEEQYLPKVSGGALPASRTGEILALAEKIDTLAGIFSVGLVPSGDRDPYALRRAALGIIRILIEKRLDLDVEVLLEKALNLLPHGFDPEATRSALLDFIYERLRGYCLEQGYRHDEFEAVLAIRPTNLADFLDRLAAVREFRGLTAAESLAAANKRIRNILRKSGETVVANAEERILIEPSEKALLAAARQAHADILPLLHARDYTTALCRLAQLRDCVDAFFDTVMVMCEDVSLRSNRLGLLALVEGLFLNVADISTLQPAQ</sequence>
<evidence type="ECO:0000256" key="6">
    <source>
        <dbReference type="ARBA" id="ARBA00022741"/>
    </source>
</evidence>
<reference evidence="13" key="1">
    <citation type="submission" date="2023-03" db="EMBL/GenBank/DDBJ databases">
        <authorList>
            <person name="Pearce D."/>
        </authorList>
    </citation>
    <scope>NUCLEOTIDE SEQUENCE</scope>
    <source>
        <strain evidence="13">Mc</strain>
    </source>
</reference>
<dbReference type="AlphaFoldDB" id="A0AA35V5P9"/>
<evidence type="ECO:0000256" key="10">
    <source>
        <dbReference type="ARBA" id="ARBA00047937"/>
    </source>
</evidence>
<evidence type="ECO:0000256" key="5">
    <source>
        <dbReference type="ARBA" id="ARBA00022598"/>
    </source>
</evidence>
<evidence type="ECO:0000256" key="1">
    <source>
        <dbReference type="ARBA" id="ARBA00004496"/>
    </source>
</evidence>
<dbReference type="PRINTS" id="PR01045">
    <property type="entry name" value="TRNASYNTHGB"/>
</dbReference>
<evidence type="ECO:0000259" key="12">
    <source>
        <dbReference type="Pfam" id="PF05746"/>
    </source>
</evidence>
<dbReference type="EC" id="6.1.1.14" evidence="11"/>
<keyword evidence="7 11" id="KW-0067">ATP-binding</keyword>
<keyword evidence="5 11" id="KW-0436">Ligase</keyword>